<keyword evidence="3 5" id="KW-0378">Hydrolase</keyword>
<feature type="binding site" evidence="7">
    <location>
        <position position="225"/>
    </location>
    <ligand>
        <name>Zn(2+)</name>
        <dbReference type="ChEBI" id="CHEBI:29105"/>
    </ligand>
</feature>
<dbReference type="RefSeq" id="WP_066133699.1">
    <property type="nucleotide sequence ID" value="NZ_CP014525.1"/>
</dbReference>
<dbReference type="GO" id="GO:0046872">
    <property type="term" value="F:metal ion binding"/>
    <property type="evidence" value="ECO:0007669"/>
    <property type="project" value="UniProtKB-KW"/>
</dbReference>
<evidence type="ECO:0000256" key="2">
    <source>
        <dbReference type="ARBA" id="ARBA00022723"/>
    </source>
</evidence>
<reference evidence="9 10" key="1">
    <citation type="submission" date="2016-02" db="EMBL/GenBank/DDBJ databases">
        <title>Complete Genome of H5569, the type strain of the newly described species Haematospirillium jordaniae.</title>
        <authorList>
            <person name="Nicholson A.C."/>
            <person name="Humrighouse B.W."/>
            <person name="Loparov V."/>
            <person name="McQuiston J.R."/>
        </authorList>
    </citation>
    <scope>NUCLEOTIDE SEQUENCE [LARGE SCALE GENOMIC DNA]</scope>
    <source>
        <strain evidence="9 10">H5569</strain>
    </source>
</reference>
<dbReference type="GO" id="GO:0006046">
    <property type="term" value="P:N-acetylglucosamine catabolic process"/>
    <property type="evidence" value="ECO:0007669"/>
    <property type="project" value="TreeGrafter"/>
</dbReference>
<keyword evidence="4 5" id="KW-0119">Carbohydrate metabolism</keyword>
<dbReference type="GeneID" id="53316283"/>
<evidence type="ECO:0000256" key="5">
    <source>
        <dbReference type="PIRNR" id="PIRNR038994"/>
    </source>
</evidence>
<dbReference type="Gene3D" id="2.30.40.10">
    <property type="entry name" value="Urease, subunit C, domain 1"/>
    <property type="match status" value="1"/>
</dbReference>
<dbReference type="KEGG" id="hjo:AY555_03855"/>
<sequence length="394" mass="42623">MISDEMTFLDGPTIFTGIEVKVGLGILIQNGIVSDILPSDKVPKGTYRINLPDNSFLVPGFFDAQVNGAGGLLFNDAPNEKTARHMDRILRTFGVTGFLPTLITDNPEKMRHAADAILHLVDDKENGISGLHLEGPFINPIKRGCHNDDFVRCPEEEDICFLEKLGLALQGKGGRLLLTAAPETMPEAFARRLVRSGVVLSMGHSEATYEQALTALRHGFSGFTHLGNAMSPVRGQDPGLLGAALLSASKAWGGLIADGIHVHPALVRLVLQEAQNKGCKPFLVSDAMPLLGTGDNAFSLYGTPVFRRNGRLETENGTLAGADISILHGLKWLLSMTDIQREEAWRMASLYPCQFLGLDQTMGQIKKGMSANLTLLSQDMDILATWVHGVSTSL</sequence>
<evidence type="ECO:0000256" key="6">
    <source>
        <dbReference type="PIRSR" id="PIRSR038994-1"/>
    </source>
</evidence>
<evidence type="ECO:0000256" key="3">
    <source>
        <dbReference type="ARBA" id="ARBA00022801"/>
    </source>
</evidence>
<dbReference type="InterPro" id="IPR003764">
    <property type="entry name" value="GlcNAc_6-P_deAcase"/>
</dbReference>
<feature type="active site" description="Proton donor/acceptor" evidence="6">
    <location>
        <position position="286"/>
    </location>
</feature>
<dbReference type="AlphaFoldDB" id="A0A143DCK3"/>
<dbReference type="STRING" id="1549855.AY555_03855"/>
<evidence type="ECO:0000313" key="9">
    <source>
        <dbReference type="EMBL" id="AMW34464.1"/>
    </source>
</evidence>
<comment type="similarity">
    <text evidence="1 5">Belongs to the metallo-dependent hydrolases superfamily. NagA family.</text>
</comment>
<feature type="binding site" evidence="7">
    <location>
        <position position="204"/>
    </location>
    <ligand>
        <name>Zn(2+)</name>
        <dbReference type="ChEBI" id="CHEBI:29105"/>
    </ligand>
</feature>
<keyword evidence="2 7" id="KW-0479">Metal-binding</keyword>
<evidence type="ECO:0000313" key="10">
    <source>
        <dbReference type="Proteomes" id="UP000076066"/>
    </source>
</evidence>
<evidence type="ECO:0000256" key="4">
    <source>
        <dbReference type="ARBA" id="ARBA00023277"/>
    </source>
</evidence>
<feature type="domain" description="Amidohydrolase-related" evidence="8">
    <location>
        <begin position="56"/>
        <end position="389"/>
    </location>
</feature>
<comment type="cofactor">
    <cofactor evidence="7">
        <name>a divalent metal cation</name>
        <dbReference type="ChEBI" id="CHEBI:60240"/>
    </cofactor>
    <text evidence="7">Binds 1 divalent metal cation per subunit.</text>
</comment>
<organism evidence="9 10">
    <name type="scientific">Haematospirillum jordaniae</name>
    <dbReference type="NCBI Taxonomy" id="1549855"/>
    <lineage>
        <taxon>Bacteria</taxon>
        <taxon>Pseudomonadati</taxon>
        <taxon>Pseudomonadota</taxon>
        <taxon>Alphaproteobacteria</taxon>
        <taxon>Rhodospirillales</taxon>
        <taxon>Novispirillaceae</taxon>
        <taxon>Haematospirillum</taxon>
    </lineage>
</organism>
<dbReference type="InterPro" id="IPR011059">
    <property type="entry name" value="Metal-dep_hydrolase_composite"/>
</dbReference>
<dbReference type="OrthoDB" id="9776488at2"/>
<accession>A0A143DCK3</accession>
<dbReference type="PANTHER" id="PTHR11113:SF14">
    <property type="entry name" value="N-ACETYLGLUCOSAMINE-6-PHOSPHATE DEACETYLASE"/>
    <property type="match status" value="1"/>
</dbReference>
<name>A0A143DCK3_9PROT</name>
<keyword evidence="10" id="KW-1185">Reference proteome</keyword>
<gene>
    <name evidence="9" type="ORF">AY555_03855</name>
</gene>
<dbReference type="SUPFAM" id="SSF51338">
    <property type="entry name" value="Composite domain of metallo-dependent hydrolases"/>
    <property type="match status" value="1"/>
</dbReference>
<dbReference type="NCBIfam" id="TIGR00221">
    <property type="entry name" value="nagA"/>
    <property type="match status" value="1"/>
</dbReference>
<dbReference type="SUPFAM" id="SSF51556">
    <property type="entry name" value="Metallo-dependent hydrolases"/>
    <property type="match status" value="1"/>
</dbReference>
<dbReference type="PANTHER" id="PTHR11113">
    <property type="entry name" value="N-ACETYLGLUCOSAMINE-6-PHOSPHATE DEACETYLASE"/>
    <property type="match status" value="1"/>
</dbReference>
<dbReference type="Gene3D" id="3.20.20.140">
    <property type="entry name" value="Metal-dependent hydrolases"/>
    <property type="match status" value="1"/>
</dbReference>
<dbReference type="EMBL" id="CP014525">
    <property type="protein sequence ID" value="AMW34464.1"/>
    <property type="molecule type" value="Genomic_DNA"/>
</dbReference>
<dbReference type="InterPro" id="IPR032466">
    <property type="entry name" value="Metal_Hydrolase"/>
</dbReference>
<evidence type="ECO:0000259" key="8">
    <source>
        <dbReference type="Pfam" id="PF01979"/>
    </source>
</evidence>
<evidence type="ECO:0000256" key="7">
    <source>
        <dbReference type="PIRSR" id="PIRSR038994-3"/>
    </source>
</evidence>
<dbReference type="Proteomes" id="UP000076066">
    <property type="component" value="Chromosome"/>
</dbReference>
<proteinExistence type="inferred from homology"/>
<protein>
    <recommendedName>
        <fullName evidence="8">Amidohydrolase-related domain-containing protein</fullName>
    </recommendedName>
</protein>
<dbReference type="InterPro" id="IPR006680">
    <property type="entry name" value="Amidohydro-rel"/>
</dbReference>
<evidence type="ECO:0000256" key="1">
    <source>
        <dbReference type="ARBA" id="ARBA00010716"/>
    </source>
</evidence>
<dbReference type="Pfam" id="PF01979">
    <property type="entry name" value="Amidohydro_1"/>
    <property type="match status" value="1"/>
</dbReference>
<feature type="binding site" evidence="7">
    <location>
        <position position="134"/>
    </location>
    <ligand>
        <name>Zn(2+)</name>
        <dbReference type="ChEBI" id="CHEBI:29105"/>
    </ligand>
</feature>
<dbReference type="PIRSF" id="PIRSF038994">
    <property type="entry name" value="NagA"/>
    <property type="match status" value="1"/>
</dbReference>
<dbReference type="GO" id="GO:0008448">
    <property type="term" value="F:N-acetylglucosamine-6-phosphate deacetylase activity"/>
    <property type="evidence" value="ECO:0007669"/>
    <property type="project" value="InterPro"/>
</dbReference>